<keyword evidence="3" id="KW-1185">Reference proteome</keyword>
<sequence length="85" mass="9736">MKLKKILLAISILIGGLGIFNIYHSTHKVYANVKVEKPDLKREIESFTAIGDQIMVKSIEKIVTLIRRNKLLCLLVKKINWATLF</sequence>
<keyword evidence="1" id="KW-1133">Transmembrane helix</keyword>
<name>A0ABU5CTL1_9BACI</name>
<dbReference type="RefSeq" id="WP_320380454.1">
    <property type="nucleotide sequence ID" value="NZ_JAWDIQ010000002.1"/>
</dbReference>
<keyword evidence="1" id="KW-0812">Transmembrane</keyword>
<gene>
    <name evidence="2" type="ORF">RWD45_15185</name>
</gene>
<evidence type="ECO:0000313" key="2">
    <source>
        <dbReference type="EMBL" id="MDY0409666.1"/>
    </source>
</evidence>
<organism evidence="2 3">
    <name type="scientific">Paracerasibacillus soli</name>
    <dbReference type="NCBI Taxonomy" id="480284"/>
    <lineage>
        <taxon>Bacteria</taxon>
        <taxon>Bacillati</taxon>
        <taxon>Bacillota</taxon>
        <taxon>Bacilli</taxon>
        <taxon>Bacillales</taxon>
        <taxon>Bacillaceae</taxon>
        <taxon>Paracerasibacillus</taxon>
    </lineage>
</organism>
<reference evidence="2 3" key="1">
    <citation type="submission" date="2023-10" db="EMBL/GenBank/DDBJ databases">
        <title>Virgibacillus soli CC-YMP-6 genome.</title>
        <authorList>
            <person name="Miliotis G."/>
            <person name="Sengupta P."/>
            <person name="Hameed A."/>
            <person name="Chuvochina M."/>
            <person name="Mcdonagh F."/>
            <person name="Simpson A.C."/>
            <person name="Singh N.K."/>
            <person name="Rekha P.D."/>
            <person name="Raman K."/>
            <person name="Hugenholtz P."/>
            <person name="Venkateswaran K."/>
        </authorList>
    </citation>
    <scope>NUCLEOTIDE SEQUENCE [LARGE SCALE GENOMIC DNA]</scope>
    <source>
        <strain evidence="2 3">CC-YMP-6</strain>
    </source>
</reference>
<feature type="transmembrane region" description="Helical" evidence="1">
    <location>
        <begin position="6"/>
        <end position="24"/>
    </location>
</feature>
<protein>
    <submittedName>
        <fullName evidence="2">Uncharacterized protein</fullName>
    </submittedName>
</protein>
<keyword evidence="1" id="KW-0472">Membrane</keyword>
<comment type="caution">
    <text evidence="2">The sequence shown here is derived from an EMBL/GenBank/DDBJ whole genome shotgun (WGS) entry which is preliminary data.</text>
</comment>
<dbReference type="Proteomes" id="UP001275315">
    <property type="component" value="Unassembled WGS sequence"/>
</dbReference>
<dbReference type="EMBL" id="JAWDIQ010000002">
    <property type="protein sequence ID" value="MDY0409666.1"/>
    <property type="molecule type" value="Genomic_DNA"/>
</dbReference>
<accession>A0ABU5CTL1</accession>
<evidence type="ECO:0000313" key="3">
    <source>
        <dbReference type="Proteomes" id="UP001275315"/>
    </source>
</evidence>
<proteinExistence type="predicted"/>
<evidence type="ECO:0000256" key="1">
    <source>
        <dbReference type="SAM" id="Phobius"/>
    </source>
</evidence>